<evidence type="ECO:0000313" key="1">
    <source>
        <dbReference type="EMBL" id="TAA74343.1"/>
    </source>
</evidence>
<reference evidence="1" key="1">
    <citation type="submission" date="2017-07" db="EMBL/GenBank/DDBJ databases">
        <title>The cable genome - Insights into the physiology and evolution of filamentous bacteria capable of sulfide oxidation via long distance electron transfer.</title>
        <authorList>
            <person name="Thorup C."/>
            <person name="Bjerg J.T."/>
            <person name="Schreiber L."/>
            <person name="Nielsen L.P."/>
            <person name="Kjeldsen K.U."/>
            <person name="Boesen T."/>
            <person name="Boggild A."/>
            <person name="Meysman F."/>
            <person name="Geelhoed J."/>
            <person name="Schramm A."/>
        </authorList>
    </citation>
    <scope>NUCLEOTIDE SEQUENCE [LARGE SCALE GENOMIC DNA]</scope>
    <source>
        <strain evidence="1">GS</strain>
    </source>
</reference>
<evidence type="ECO:0000313" key="2">
    <source>
        <dbReference type="Proteomes" id="UP000316238"/>
    </source>
</evidence>
<accession>A0A521FZZ4</accession>
<protein>
    <submittedName>
        <fullName evidence="1">Uncharacterized protein</fullName>
    </submittedName>
</protein>
<dbReference type="AlphaFoldDB" id="A0A521FZZ4"/>
<name>A0A521FZZ4_9BACT</name>
<gene>
    <name evidence="1" type="ORF">CDV28_1298</name>
</gene>
<organism evidence="1 2">
    <name type="scientific">Candidatus Electronema aureum</name>
    <dbReference type="NCBI Taxonomy" id="2005002"/>
    <lineage>
        <taxon>Bacteria</taxon>
        <taxon>Pseudomonadati</taxon>
        <taxon>Thermodesulfobacteriota</taxon>
        <taxon>Desulfobulbia</taxon>
        <taxon>Desulfobulbales</taxon>
        <taxon>Desulfobulbaceae</taxon>
        <taxon>Candidatus Electronema</taxon>
    </lineage>
</organism>
<dbReference type="Proteomes" id="UP000316238">
    <property type="component" value="Unassembled WGS sequence"/>
</dbReference>
<keyword evidence="2" id="KW-1185">Reference proteome</keyword>
<sequence length="563" mass="62823">MRGKVFAVVLSWVRKFCRTKVTVYPDPTQFLQIARYALLAGQWQQAADAYTEANLSAPADLYHAGFAQVKLGDAIACLRLWRQLDCTHPDFIVQKEQVSLLLIEELHCRLDENPLKQEAEVRQLLEEFSLAYLPSGGGLLTRCRSLRLARLWQEEQIEEIFASADETDWLQPTALAVQAKAACQLMMEADITIPTAQARHFINCCLSLLFHPEVGPQSEPQRQALLDFGVDVLRRQAARQLNNGGSLLWQWEEELALLRRMSRLSAMPIFTPALALQAKIADQLFILIQKSRDAFADSSKWMAAGAVYSSAAQALLLVREGDYDGAMDTLVELEEIDDPFVAWGAAQVRTACGLHYLYRGQCRKAEQILINGPAHWTAELEKQLLAAIERDDNQDGTALAACLGILTLPENAETGAVFCSTLTNQVVRLRSSEEASPKLLDAAMRKAVALNPNDDFAQMIFDQVRRDLALTEIGEAFDRDCFAEAARIATASRFPQAVEQFFETARQVAARIERGDYADQEAAVFTLNELLDSVSSVDSSHGAVRRIRRVLDGLRIEARHESL</sequence>
<proteinExistence type="predicted"/>
<dbReference type="EMBL" id="NQJD01000029">
    <property type="protein sequence ID" value="TAA74343.1"/>
    <property type="molecule type" value="Genomic_DNA"/>
</dbReference>
<comment type="caution">
    <text evidence="1">The sequence shown here is derived from an EMBL/GenBank/DDBJ whole genome shotgun (WGS) entry which is preliminary data.</text>
</comment>